<organism evidence="1 2">
    <name type="scientific">Sulfobacillus harzensis</name>
    <dbReference type="NCBI Taxonomy" id="2729629"/>
    <lineage>
        <taxon>Bacteria</taxon>
        <taxon>Bacillati</taxon>
        <taxon>Bacillota</taxon>
        <taxon>Clostridia</taxon>
        <taxon>Eubacteriales</taxon>
        <taxon>Clostridiales Family XVII. Incertae Sedis</taxon>
        <taxon>Sulfobacillus</taxon>
    </lineage>
</organism>
<name>A0A7Y0Q1T8_9FIRM</name>
<comment type="caution">
    <text evidence="1">The sequence shown here is derived from an EMBL/GenBank/DDBJ whole genome shotgun (WGS) entry which is preliminary data.</text>
</comment>
<reference evidence="1 2" key="1">
    <citation type="submission" date="2020-04" db="EMBL/GenBank/DDBJ databases">
        <authorList>
            <person name="Zhang R."/>
            <person name="Schippers A."/>
        </authorList>
    </citation>
    <scope>NUCLEOTIDE SEQUENCE [LARGE SCALE GENOMIC DNA]</scope>
    <source>
        <strain evidence="1 2">DSM 109850</strain>
    </source>
</reference>
<keyword evidence="2" id="KW-1185">Reference proteome</keyword>
<evidence type="ECO:0000313" key="1">
    <source>
        <dbReference type="EMBL" id="NMP21782.1"/>
    </source>
</evidence>
<gene>
    <name evidence="1" type="ORF">HIJ39_05375</name>
</gene>
<accession>A0A7Y0Q1T8</accession>
<protein>
    <submittedName>
        <fullName evidence="1">Uncharacterized protein</fullName>
    </submittedName>
</protein>
<sequence length="82" mass="9116">MKLIEALVLLVVLLGLARGLFRVGPQGSLGLVLRMGRFRREAHPGLVVKAPLLDSLQLVHQVCHGQFGTRTRHHGRQRLPSH</sequence>
<evidence type="ECO:0000313" key="2">
    <source>
        <dbReference type="Proteomes" id="UP000533476"/>
    </source>
</evidence>
<dbReference type="EMBL" id="JABBVZ010000012">
    <property type="protein sequence ID" value="NMP21782.1"/>
    <property type="molecule type" value="Genomic_DNA"/>
</dbReference>
<dbReference type="RefSeq" id="WP_169097490.1">
    <property type="nucleotide sequence ID" value="NZ_JABBVZ010000012.1"/>
</dbReference>
<proteinExistence type="predicted"/>
<dbReference type="AlphaFoldDB" id="A0A7Y0Q1T8"/>
<dbReference type="Proteomes" id="UP000533476">
    <property type="component" value="Unassembled WGS sequence"/>
</dbReference>